<evidence type="ECO:0000256" key="6">
    <source>
        <dbReference type="ARBA" id="ARBA00022801"/>
    </source>
</evidence>
<dbReference type="SUPFAM" id="SSF49472">
    <property type="entry name" value="Transthyretin (synonym: prealbumin)"/>
    <property type="match status" value="1"/>
</dbReference>
<dbReference type="InterPro" id="IPR023416">
    <property type="entry name" value="Transthyretin/HIU_hydrolase_d"/>
</dbReference>
<feature type="binding site" evidence="7">
    <location>
        <position position="110"/>
    </location>
    <ligand>
        <name>substrate</name>
    </ligand>
</feature>
<dbReference type="Bgee" id="FBgn0269780">
    <property type="expression patterns" value="Expressed in adult organism and 3 other cell types or tissues"/>
</dbReference>
<dbReference type="AlphaFoldDB" id="A0A0J9RA18"/>
<dbReference type="CDD" id="cd05822">
    <property type="entry name" value="TLP_HIUase"/>
    <property type="match status" value="1"/>
</dbReference>
<dbReference type="KEGG" id="dsi:Dsimw501_GD28490"/>
<comment type="subunit">
    <text evidence="4 8">Homotetramer.</text>
</comment>
<gene>
    <name evidence="10" type="primary">Dsim\GD28490</name>
    <name evidence="10" type="ORF">Dsimw501_GD28490</name>
</gene>
<dbReference type="Proteomes" id="UP000035880">
    <property type="component" value="Chromosome 2R"/>
</dbReference>
<reference evidence="10" key="3">
    <citation type="submission" date="2015-04" db="EMBL/GenBank/DDBJ databases">
        <authorList>
            <consortium name="FlyBase"/>
        </authorList>
    </citation>
    <scope>NUCLEOTIDE SEQUENCE</scope>
    <source>
        <strain evidence="10">W501</strain>
    </source>
</reference>
<feature type="binding site" evidence="7">
    <location>
        <position position="48"/>
    </location>
    <ligand>
        <name>substrate</name>
    </ligand>
</feature>
<protein>
    <recommendedName>
        <fullName evidence="8">5-hydroxyisourate hydrolase</fullName>
        <shortName evidence="8">HIU hydrolase</shortName>
        <shortName evidence="8">HIUHase</shortName>
        <ecNumber evidence="8">3.5.2.17</ecNumber>
    </recommendedName>
</protein>
<dbReference type="OrthoDB" id="10265230at2759"/>
<dbReference type="GO" id="GO:0033971">
    <property type="term" value="F:hydroxyisourate hydrolase activity"/>
    <property type="evidence" value="ECO:0007669"/>
    <property type="project" value="UniProtKB-EC"/>
</dbReference>
<reference evidence="10" key="1">
    <citation type="journal article" date="2013" name="Genome Res.">
        <title>A second-generation assembly of the Drosophila simulans genome provides new insights into patterns of lineage-specific divergence.</title>
        <authorList>
            <person name="Hu T.T."/>
            <person name="Eisen M.B."/>
            <person name="Thornton K.R."/>
            <person name="Andolfatto P."/>
        </authorList>
    </citation>
    <scope>NUCLEOTIDE SEQUENCE [LARGE SCALE GENOMIC DNA]</scope>
    <source>
        <strain evidence="10">W501</strain>
    </source>
</reference>
<evidence type="ECO:0000259" key="9">
    <source>
        <dbReference type="Pfam" id="PF00576"/>
    </source>
</evidence>
<reference evidence="10" key="2">
    <citation type="submission" date="2014-06" db="EMBL/GenBank/DDBJ databases">
        <authorList>
            <person name="Hu T."/>
            <person name="Eisen M.B."/>
            <person name="Thornton K.R."/>
            <person name="Andolfatto P."/>
        </authorList>
    </citation>
    <scope>NUCLEOTIDE SEQUENCE</scope>
    <source>
        <strain evidence="10">W501</strain>
    </source>
</reference>
<dbReference type="PANTHER" id="PTHR10395">
    <property type="entry name" value="URICASE AND TRANSTHYRETIN-RELATED"/>
    <property type="match status" value="1"/>
</dbReference>
<dbReference type="NCBIfam" id="TIGR02962">
    <property type="entry name" value="hdxy_isourate"/>
    <property type="match status" value="1"/>
</dbReference>
<dbReference type="Pfam" id="PF00576">
    <property type="entry name" value="Transthyretin"/>
    <property type="match status" value="1"/>
</dbReference>
<evidence type="ECO:0000256" key="8">
    <source>
        <dbReference type="RuleBase" id="RU361270"/>
    </source>
</evidence>
<evidence type="ECO:0000256" key="7">
    <source>
        <dbReference type="PIRSR" id="PIRSR600895-51"/>
    </source>
</evidence>
<sequence length="113" mass="12730">MDARKFSTHILDTSVGKAAANVRITVSRLDEIQEWRSLRAAQTDADGRCLLLESGQFPSGIYKLTFHVGAYYAERSVRTLYPAIDLIVDCSENQNYHIPLLLNPFGYSTYRGT</sequence>
<evidence type="ECO:0000256" key="4">
    <source>
        <dbReference type="ARBA" id="ARBA00011881"/>
    </source>
</evidence>
<dbReference type="InterPro" id="IPR036817">
    <property type="entry name" value="Transthyretin/HIU_hydrolase_sf"/>
</dbReference>
<evidence type="ECO:0000313" key="10">
    <source>
        <dbReference type="EMBL" id="KMY92877.1"/>
    </source>
</evidence>
<dbReference type="InterPro" id="IPR000895">
    <property type="entry name" value="Transthyretin/HIU_hydrolase"/>
</dbReference>
<accession>A0A0J9RA18</accession>
<evidence type="ECO:0000256" key="5">
    <source>
        <dbReference type="ARBA" id="ARBA00022631"/>
    </source>
</evidence>
<dbReference type="FunFam" id="2.60.40.180:FF:000008">
    <property type="entry name" value="5-hydroxyisourate hydrolase"/>
    <property type="match status" value="1"/>
</dbReference>
<comment type="catalytic activity">
    <reaction evidence="1 8">
        <text>5-hydroxyisourate + H2O = 5-hydroxy-2-oxo-4-ureido-2,5-dihydro-1H-imidazole-5-carboxylate + H(+)</text>
        <dbReference type="Rhea" id="RHEA:23736"/>
        <dbReference type="ChEBI" id="CHEBI:15377"/>
        <dbReference type="ChEBI" id="CHEBI:15378"/>
        <dbReference type="ChEBI" id="CHEBI:18072"/>
        <dbReference type="ChEBI" id="CHEBI:58639"/>
        <dbReference type="EC" id="3.5.2.17"/>
    </reaction>
</comment>
<dbReference type="EMBL" id="CM002911">
    <property type="protein sequence ID" value="KMY92877.1"/>
    <property type="molecule type" value="Genomic_DNA"/>
</dbReference>
<evidence type="ECO:0000256" key="2">
    <source>
        <dbReference type="ARBA" id="ARBA00002704"/>
    </source>
</evidence>
<dbReference type="GO" id="GO:0006144">
    <property type="term" value="P:purine nucleobase metabolic process"/>
    <property type="evidence" value="ECO:0007669"/>
    <property type="project" value="UniProtKB-KW"/>
</dbReference>
<keyword evidence="5 8" id="KW-0659">Purine metabolism</keyword>
<feature type="domain" description="Transthyretin/hydroxyisourate hydrolase" evidence="9">
    <location>
        <begin position="7"/>
        <end position="112"/>
    </location>
</feature>
<evidence type="ECO:0000256" key="1">
    <source>
        <dbReference type="ARBA" id="ARBA00001043"/>
    </source>
</evidence>
<dbReference type="PRINTS" id="PR00189">
    <property type="entry name" value="TRNSTHYRETIN"/>
</dbReference>
<comment type="function">
    <text evidence="2">Catalyzes the hydrolysis of 5-hydroxyisourate (HIU) to 2-oxo-4-hydroxy-4-carboxy-5-ureidoimidazoline (OHCU).</text>
</comment>
<keyword evidence="6 8" id="KW-0378">Hydrolase</keyword>
<name>A0A0J9RA18_DROSI</name>
<dbReference type="InterPro" id="IPR014306">
    <property type="entry name" value="Hydroxyisourate_hydrolase"/>
</dbReference>
<comment type="similarity">
    <text evidence="3 8">Belongs to the transthyretin family. 5-hydroxyisourate hydrolase subfamily.</text>
</comment>
<feature type="binding site" evidence="7">
    <location>
        <position position="9"/>
    </location>
    <ligand>
        <name>substrate</name>
    </ligand>
</feature>
<proteinExistence type="inferred from homology"/>
<dbReference type="Gene3D" id="2.60.40.180">
    <property type="entry name" value="Transthyretin/hydroxyisourate hydrolase domain"/>
    <property type="match status" value="1"/>
</dbReference>
<dbReference type="PANTHER" id="PTHR10395:SF7">
    <property type="entry name" value="5-HYDROXYISOURATE HYDROLASE"/>
    <property type="match status" value="1"/>
</dbReference>
<evidence type="ECO:0000256" key="3">
    <source>
        <dbReference type="ARBA" id="ARBA00009850"/>
    </source>
</evidence>
<dbReference type="EC" id="3.5.2.17" evidence="8"/>
<organism evidence="10">
    <name type="scientific">Drosophila simulans</name>
    <name type="common">Fruit fly</name>
    <dbReference type="NCBI Taxonomy" id="7240"/>
    <lineage>
        <taxon>Eukaryota</taxon>
        <taxon>Metazoa</taxon>
        <taxon>Ecdysozoa</taxon>
        <taxon>Arthropoda</taxon>
        <taxon>Hexapoda</taxon>
        <taxon>Insecta</taxon>
        <taxon>Pterygota</taxon>
        <taxon>Neoptera</taxon>
        <taxon>Endopterygota</taxon>
        <taxon>Diptera</taxon>
        <taxon>Brachycera</taxon>
        <taxon>Muscomorpha</taxon>
        <taxon>Ephydroidea</taxon>
        <taxon>Drosophilidae</taxon>
        <taxon>Drosophila</taxon>
        <taxon>Sophophora</taxon>
    </lineage>
</organism>